<keyword evidence="2" id="KW-1185">Reference proteome</keyword>
<reference evidence="1 2" key="1">
    <citation type="submission" date="2024-07" db="EMBL/GenBank/DDBJ databases">
        <authorList>
            <person name="Akdeniz Z."/>
        </authorList>
    </citation>
    <scope>NUCLEOTIDE SEQUENCE [LARGE SCALE GENOMIC DNA]</scope>
</reference>
<sequence>MDITLQTFMCSLGIIGQLNSNQSQIINVKSQLLTNTSFDSEYVSALVGFSGSPCNISNIKINQSNYTAYSSSGGIIGYCANVTNMNNISVLQLNISSYLSGSGGIIGSIDNTTVTLKNSVIQSIWVCVNYNKNESGIILGYDFGRYAPSSIPLSIFIIQNSSSSGTNYINNVLQGNCATLNNAQLQKGC</sequence>
<protein>
    <submittedName>
        <fullName evidence="1">Hypothetical_protein</fullName>
    </submittedName>
</protein>
<name>A0ABP1HH81_9EUKA</name>
<gene>
    <name evidence="1" type="ORF">HINF_LOCUS13588</name>
</gene>
<evidence type="ECO:0000313" key="1">
    <source>
        <dbReference type="EMBL" id="CAL5994504.1"/>
    </source>
</evidence>
<accession>A0ABP1HH81</accession>
<comment type="caution">
    <text evidence="1">The sequence shown here is derived from an EMBL/GenBank/DDBJ whole genome shotgun (WGS) entry which is preliminary data.</text>
</comment>
<dbReference type="EMBL" id="CAXDID020000031">
    <property type="protein sequence ID" value="CAL5994504.1"/>
    <property type="molecule type" value="Genomic_DNA"/>
</dbReference>
<organism evidence="1 2">
    <name type="scientific">Hexamita inflata</name>
    <dbReference type="NCBI Taxonomy" id="28002"/>
    <lineage>
        <taxon>Eukaryota</taxon>
        <taxon>Metamonada</taxon>
        <taxon>Diplomonadida</taxon>
        <taxon>Hexamitidae</taxon>
        <taxon>Hexamitinae</taxon>
        <taxon>Hexamita</taxon>
    </lineage>
</organism>
<dbReference type="Proteomes" id="UP001642409">
    <property type="component" value="Unassembled WGS sequence"/>
</dbReference>
<evidence type="ECO:0000313" key="2">
    <source>
        <dbReference type="Proteomes" id="UP001642409"/>
    </source>
</evidence>
<proteinExistence type="predicted"/>